<organism evidence="1 2">
    <name type="scientific">Ditylenchus dipsaci</name>
    <dbReference type="NCBI Taxonomy" id="166011"/>
    <lineage>
        <taxon>Eukaryota</taxon>
        <taxon>Metazoa</taxon>
        <taxon>Ecdysozoa</taxon>
        <taxon>Nematoda</taxon>
        <taxon>Chromadorea</taxon>
        <taxon>Rhabditida</taxon>
        <taxon>Tylenchina</taxon>
        <taxon>Tylenchomorpha</taxon>
        <taxon>Sphaerularioidea</taxon>
        <taxon>Anguinidae</taxon>
        <taxon>Anguininae</taxon>
        <taxon>Ditylenchus</taxon>
    </lineage>
</organism>
<dbReference type="AlphaFoldDB" id="A0A915E2A1"/>
<proteinExistence type="predicted"/>
<dbReference type="Proteomes" id="UP000887574">
    <property type="component" value="Unplaced"/>
</dbReference>
<keyword evidence="1" id="KW-1185">Reference proteome</keyword>
<reference evidence="2" key="1">
    <citation type="submission" date="2022-11" db="UniProtKB">
        <authorList>
            <consortium name="WormBaseParasite"/>
        </authorList>
    </citation>
    <scope>IDENTIFICATION</scope>
</reference>
<evidence type="ECO:0000313" key="1">
    <source>
        <dbReference type="Proteomes" id="UP000887574"/>
    </source>
</evidence>
<evidence type="ECO:0000313" key="2">
    <source>
        <dbReference type="WBParaSite" id="jg25102"/>
    </source>
</evidence>
<name>A0A915E2A1_9BILA</name>
<protein>
    <submittedName>
        <fullName evidence="2">Uncharacterized protein</fullName>
    </submittedName>
</protein>
<sequence length="168" mass="18518">MGERQGFVLPLLYVLLPSKSEAIYTKILLSGPDEFPEDCFSWITARIYLLVKCFYLPCADCAPHWLINGGDLSNLVSSNSSSSCTSSNLVTAVNPMDSPSSRITSSGSTTSAVRDSRVASWHELFHTSYLALYSRTGCRKAIVYKRANPLSSPVKTKDTEDEGIHSKW</sequence>
<dbReference type="WBParaSite" id="jg25102">
    <property type="protein sequence ID" value="jg25102"/>
    <property type="gene ID" value="jg25102"/>
</dbReference>
<accession>A0A915E2A1</accession>